<evidence type="ECO:0000313" key="1">
    <source>
        <dbReference type="EMBL" id="OXA46133.1"/>
    </source>
</evidence>
<gene>
    <name evidence="1" type="ORF">Fcan01_19185</name>
</gene>
<dbReference type="EMBL" id="LNIX01000016">
    <property type="protein sequence ID" value="OXA46133.1"/>
    <property type="molecule type" value="Genomic_DNA"/>
</dbReference>
<dbReference type="Proteomes" id="UP000198287">
    <property type="component" value="Unassembled WGS sequence"/>
</dbReference>
<comment type="caution">
    <text evidence="1">The sequence shown here is derived from an EMBL/GenBank/DDBJ whole genome shotgun (WGS) entry which is preliminary data.</text>
</comment>
<keyword evidence="2" id="KW-1185">Reference proteome</keyword>
<reference evidence="1 2" key="1">
    <citation type="submission" date="2015-12" db="EMBL/GenBank/DDBJ databases">
        <title>The genome of Folsomia candida.</title>
        <authorList>
            <person name="Faddeeva A."/>
            <person name="Derks M.F."/>
            <person name="Anvar Y."/>
            <person name="Smit S."/>
            <person name="Van Straalen N."/>
            <person name="Roelofs D."/>
        </authorList>
    </citation>
    <scope>NUCLEOTIDE SEQUENCE [LARGE SCALE GENOMIC DNA]</scope>
    <source>
        <strain evidence="1 2">VU population</strain>
        <tissue evidence="1">Whole body</tissue>
    </source>
</reference>
<name>A0A226DLM3_FOLCA</name>
<dbReference type="AlphaFoldDB" id="A0A226DLM3"/>
<proteinExistence type="predicted"/>
<evidence type="ECO:0000313" key="2">
    <source>
        <dbReference type="Proteomes" id="UP000198287"/>
    </source>
</evidence>
<accession>A0A226DLM3</accession>
<organism evidence="1 2">
    <name type="scientific">Folsomia candida</name>
    <name type="common">Springtail</name>
    <dbReference type="NCBI Taxonomy" id="158441"/>
    <lineage>
        <taxon>Eukaryota</taxon>
        <taxon>Metazoa</taxon>
        <taxon>Ecdysozoa</taxon>
        <taxon>Arthropoda</taxon>
        <taxon>Hexapoda</taxon>
        <taxon>Collembola</taxon>
        <taxon>Entomobryomorpha</taxon>
        <taxon>Isotomoidea</taxon>
        <taxon>Isotomidae</taxon>
        <taxon>Proisotominae</taxon>
        <taxon>Folsomia</taxon>
    </lineage>
</organism>
<sequence length="159" mass="17950">MYCFFIDYTTEIFDLKPNTVEWLTFEKKLHNIPGDARKKMNRLTGLAGNSTITSPEFSCSNSDDSETRVEEYLNLAVLLDVSARLVCHDPRTPSHRLGYVSASSARFRLKNNDMSIAIRPTDEARFNTSNMNNIDLILHIAVGHLNVLAEMGMSSRHAL</sequence>
<dbReference type="OrthoDB" id="8186171at2759"/>
<protein>
    <submittedName>
        <fullName evidence="1">Uncharacterized protein</fullName>
    </submittedName>
</protein>